<dbReference type="Proteomes" id="UP000037696">
    <property type="component" value="Unassembled WGS sequence"/>
</dbReference>
<comment type="caution">
    <text evidence="1">The sequence shown here is derived from an EMBL/GenBank/DDBJ whole genome shotgun (WGS) entry which is preliminary data.</text>
</comment>
<sequence length="47" mass="5474">FLPLSVVIYHRLLISLESSPFIYPDRQVPKLLRSGSSSQSKLFFFLF</sequence>
<reference evidence="1 2" key="1">
    <citation type="submission" date="2015-08" db="EMBL/GenBank/DDBJ databases">
        <title>Genome sequencing of Penicillium nordicum.</title>
        <authorList>
            <person name="Nguyen H.D."/>
            <person name="Seifert K.A."/>
        </authorList>
    </citation>
    <scope>NUCLEOTIDE SEQUENCE [LARGE SCALE GENOMIC DNA]</scope>
    <source>
        <strain evidence="1 2">DAOMC 185683</strain>
    </source>
</reference>
<gene>
    <name evidence="1" type="ORF">ACN38_g12925</name>
</gene>
<keyword evidence="2" id="KW-1185">Reference proteome</keyword>
<organism evidence="1 2">
    <name type="scientific">Penicillium nordicum</name>
    <dbReference type="NCBI Taxonomy" id="229535"/>
    <lineage>
        <taxon>Eukaryota</taxon>
        <taxon>Fungi</taxon>
        <taxon>Dikarya</taxon>
        <taxon>Ascomycota</taxon>
        <taxon>Pezizomycotina</taxon>
        <taxon>Eurotiomycetes</taxon>
        <taxon>Eurotiomycetidae</taxon>
        <taxon>Eurotiales</taxon>
        <taxon>Aspergillaceae</taxon>
        <taxon>Penicillium</taxon>
    </lineage>
</organism>
<proteinExistence type="predicted"/>
<accession>A0A0M9W9I4</accession>
<name>A0A0M9W9I4_9EURO</name>
<dbReference type="EMBL" id="LHQQ01000485">
    <property type="protein sequence ID" value="KOS36342.1"/>
    <property type="molecule type" value="Genomic_DNA"/>
</dbReference>
<feature type="non-terminal residue" evidence="1">
    <location>
        <position position="1"/>
    </location>
</feature>
<evidence type="ECO:0000313" key="2">
    <source>
        <dbReference type="Proteomes" id="UP000037696"/>
    </source>
</evidence>
<evidence type="ECO:0000313" key="1">
    <source>
        <dbReference type="EMBL" id="KOS36342.1"/>
    </source>
</evidence>
<protein>
    <submittedName>
        <fullName evidence="1">Uncharacterized protein</fullName>
    </submittedName>
</protein>
<dbReference type="AlphaFoldDB" id="A0A0M9W9I4"/>